<dbReference type="InterPro" id="IPR039866">
    <property type="entry name" value="CPQ"/>
</dbReference>
<evidence type="ECO:0000256" key="9">
    <source>
        <dbReference type="ARBA" id="ARBA00022723"/>
    </source>
</evidence>
<accession>A0ABZ2KYA6</accession>
<dbReference type="Pfam" id="PF04389">
    <property type="entry name" value="Peptidase_M28"/>
    <property type="match status" value="1"/>
</dbReference>
<evidence type="ECO:0000259" key="21">
    <source>
        <dbReference type="Pfam" id="PF04389"/>
    </source>
</evidence>
<dbReference type="Gene3D" id="3.40.630.10">
    <property type="entry name" value="Zn peptidases"/>
    <property type="match status" value="1"/>
</dbReference>
<evidence type="ECO:0000256" key="18">
    <source>
        <dbReference type="ARBA" id="ARBA00023228"/>
    </source>
</evidence>
<proteinExistence type="predicted"/>
<dbReference type="Gene3D" id="3.50.30.30">
    <property type="match status" value="1"/>
</dbReference>
<evidence type="ECO:0000256" key="16">
    <source>
        <dbReference type="ARBA" id="ARBA00023145"/>
    </source>
</evidence>
<gene>
    <name evidence="22" type="ORF">LVJ94_43025</name>
</gene>
<evidence type="ECO:0000256" key="10">
    <source>
        <dbReference type="ARBA" id="ARBA00022729"/>
    </source>
</evidence>
<evidence type="ECO:0000256" key="13">
    <source>
        <dbReference type="ARBA" id="ARBA00022833"/>
    </source>
</evidence>
<keyword evidence="13" id="KW-0862">Zinc</keyword>
<keyword evidence="23" id="KW-1185">Reference proteome</keyword>
<keyword evidence="9" id="KW-0479">Metal-binding</keyword>
<name>A0ABZ2KYA6_9BACT</name>
<evidence type="ECO:0000256" key="20">
    <source>
        <dbReference type="ARBA" id="ARBA00033328"/>
    </source>
</evidence>
<sequence>MPLVFPAGAESELQRLAGSILVGGHAYDYVRDLSDAHGPRLTGSAVLAGAARWAVESFRRAGLEGARIEEFTISHGWERREARARMLAPLERPLHVSAVGWSAPMPQGGVRGRVLVLDLEDSMRLRESELRGAIVMLSSRAMVREKRLARLRAVKTLAQAGVAAIVFHLPKPNHVMLAHAGLFPREQPLPVPLLDISLEDGAVVQRAVEKGQVTLELSNPSPLLGPAKVPNVVADIRGSEHPDEIVLVGAHLDAWDFGTGAQDNGTGVASVLEAARAIRALGRAPKRTLRFALWGGEEQGLLGSRAYVKAHAGELDRTVMVLNTDLGSGPPKGWIADGRPDVTQRLGPLAKSWLSGLGADTLQTEMSCQSDHCPFWLEGVPTLNLDVDATHYFEVHHQSGDTLDKVSPGLLASGAAAVAVTALGIADLPERIAPRIDRATVVAHAKEGKLFESLVEDELLTE</sequence>
<feature type="domain" description="Peptidase M28" evidence="21">
    <location>
        <begin position="231"/>
        <end position="419"/>
    </location>
</feature>
<keyword evidence="7" id="KW-0121">Carboxypeptidase</keyword>
<keyword evidence="17" id="KW-0325">Glycoprotein</keyword>
<comment type="subcellular location">
    <subcellularLocation>
        <location evidence="1">Endoplasmic reticulum</location>
    </subcellularLocation>
    <subcellularLocation>
        <location evidence="3">Golgi apparatus</location>
    </subcellularLocation>
    <subcellularLocation>
        <location evidence="2">Lysosome</location>
    </subcellularLocation>
    <subcellularLocation>
        <location evidence="4">Secreted</location>
    </subcellularLocation>
</comment>
<keyword evidence="12" id="KW-0256">Endoplasmic reticulum</keyword>
<evidence type="ECO:0000256" key="7">
    <source>
        <dbReference type="ARBA" id="ARBA00022645"/>
    </source>
</evidence>
<evidence type="ECO:0000256" key="4">
    <source>
        <dbReference type="ARBA" id="ARBA00004613"/>
    </source>
</evidence>
<comment type="subunit">
    <text evidence="19">Homodimer. The monomeric form is inactive while the homodimer is active.</text>
</comment>
<evidence type="ECO:0000256" key="19">
    <source>
        <dbReference type="ARBA" id="ARBA00025833"/>
    </source>
</evidence>
<evidence type="ECO:0000256" key="8">
    <source>
        <dbReference type="ARBA" id="ARBA00022670"/>
    </source>
</evidence>
<keyword evidence="8" id="KW-0645">Protease</keyword>
<evidence type="ECO:0000256" key="1">
    <source>
        <dbReference type="ARBA" id="ARBA00004240"/>
    </source>
</evidence>
<keyword evidence="10" id="KW-0732">Signal</keyword>
<evidence type="ECO:0000256" key="14">
    <source>
        <dbReference type="ARBA" id="ARBA00023034"/>
    </source>
</evidence>
<dbReference type="Proteomes" id="UP001374803">
    <property type="component" value="Chromosome"/>
</dbReference>
<dbReference type="PANTHER" id="PTHR12053:SF3">
    <property type="entry name" value="CARBOXYPEPTIDASE Q"/>
    <property type="match status" value="1"/>
</dbReference>
<protein>
    <recommendedName>
        <fullName evidence="5">Carboxypeptidase Q</fullName>
    </recommendedName>
    <alternativeName>
        <fullName evidence="20">Plasma glutamate carboxypeptidase</fullName>
    </alternativeName>
</protein>
<evidence type="ECO:0000313" key="22">
    <source>
        <dbReference type="EMBL" id="WXB03666.1"/>
    </source>
</evidence>
<reference evidence="22" key="1">
    <citation type="submission" date="2021-12" db="EMBL/GenBank/DDBJ databases">
        <title>Discovery of the Pendulisporaceae a myxobacterial family with distinct sporulation behavior and unique specialized metabolism.</title>
        <authorList>
            <person name="Garcia R."/>
            <person name="Popoff A."/>
            <person name="Bader C.D."/>
            <person name="Loehr J."/>
            <person name="Walesch S."/>
            <person name="Walt C."/>
            <person name="Boldt J."/>
            <person name="Bunk B."/>
            <person name="Haeckl F.J.F.P.J."/>
            <person name="Gunesch A.P."/>
            <person name="Birkelbach J."/>
            <person name="Nuebel U."/>
            <person name="Pietschmann T."/>
            <person name="Bach T."/>
            <person name="Mueller R."/>
        </authorList>
    </citation>
    <scope>NUCLEOTIDE SEQUENCE</scope>
    <source>
        <strain evidence="22">MSr11367</strain>
    </source>
</reference>
<evidence type="ECO:0000256" key="2">
    <source>
        <dbReference type="ARBA" id="ARBA00004371"/>
    </source>
</evidence>
<keyword evidence="16" id="KW-0865">Zymogen</keyword>
<keyword evidence="11" id="KW-0378">Hydrolase</keyword>
<organism evidence="22 23">
    <name type="scientific">Pendulispora rubella</name>
    <dbReference type="NCBI Taxonomy" id="2741070"/>
    <lineage>
        <taxon>Bacteria</taxon>
        <taxon>Pseudomonadati</taxon>
        <taxon>Myxococcota</taxon>
        <taxon>Myxococcia</taxon>
        <taxon>Myxococcales</taxon>
        <taxon>Sorangiineae</taxon>
        <taxon>Pendulisporaceae</taxon>
        <taxon>Pendulispora</taxon>
    </lineage>
</organism>
<dbReference type="RefSeq" id="WP_394833298.1">
    <property type="nucleotide sequence ID" value="NZ_CP089929.1"/>
</dbReference>
<evidence type="ECO:0000256" key="11">
    <source>
        <dbReference type="ARBA" id="ARBA00022801"/>
    </source>
</evidence>
<evidence type="ECO:0000256" key="17">
    <source>
        <dbReference type="ARBA" id="ARBA00023180"/>
    </source>
</evidence>
<keyword evidence="15" id="KW-0482">Metalloprotease</keyword>
<dbReference type="EMBL" id="CP089983">
    <property type="protein sequence ID" value="WXB03666.1"/>
    <property type="molecule type" value="Genomic_DNA"/>
</dbReference>
<keyword evidence="18" id="KW-0458">Lysosome</keyword>
<dbReference type="InterPro" id="IPR007484">
    <property type="entry name" value="Peptidase_M28"/>
</dbReference>
<dbReference type="SUPFAM" id="SSF53187">
    <property type="entry name" value="Zn-dependent exopeptidases"/>
    <property type="match status" value="1"/>
</dbReference>
<keyword evidence="14" id="KW-0333">Golgi apparatus</keyword>
<dbReference type="PANTHER" id="PTHR12053">
    <property type="entry name" value="PROTEASE FAMILY M28 PLASMA GLUTAMATE CARBOXYPEPTIDASE-RELATED"/>
    <property type="match status" value="1"/>
</dbReference>
<evidence type="ECO:0000313" key="23">
    <source>
        <dbReference type="Proteomes" id="UP001374803"/>
    </source>
</evidence>
<keyword evidence="6" id="KW-0964">Secreted</keyword>
<evidence type="ECO:0000256" key="12">
    <source>
        <dbReference type="ARBA" id="ARBA00022824"/>
    </source>
</evidence>
<evidence type="ECO:0000256" key="6">
    <source>
        <dbReference type="ARBA" id="ARBA00022525"/>
    </source>
</evidence>
<evidence type="ECO:0000256" key="15">
    <source>
        <dbReference type="ARBA" id="ARBA00023049"/>
    </source>
</evidence>
<evidence type="ECO:0000256" key="5">
    <source>
        <dbReference type="ARBA" id="ARBA00014116"/>
    </source>
</evidence>
<evidence type="ECO:0000256" key="3">
    <source>
        <dbReference type="ARBA" id="ARBA00004555"/>
    </source>
</evidence>